<dbReference type="AlphaFoldDB" id="S9P555"/>
<organism evidence="2 3">
    <name type="scientific">Cystobacter fuscus (strain ATCC 25194 / DSM 2262 / NBRC 100088 / M29)</name>
    <dbReference type="NCBI Taxonomy" id="1242864"/>
    <lineage>
        <taxon>Bacteria</taxon>
        <taxon>Pseudomonadati</taxon>
        <taxon>Myxococcota</taxon>
        <taxon>Myxococcia</taxon>
        <taxon>Myxococcales</taxon>
        <taxon>Cystobacterineae</taxon>
        <taxon>Archangiaceae</taxon>
        <taxon>Cystobacter</taxon>
    </lineage>
</organism>
<sequence>MAVSLTLGTAALVLGGGLLAWLSSAPAPARTSHGPKNPAVEVLRGQLEKEPCDRTRAVQYAQALFSTDDWRESIRFSDDFVTRCGKFPQLRSISYSAHIRLSEFDLAIRDATELIESAPGNASYRVWRALAHQSRGASELALGDFQEAFRLQPEQFQVANHLATAYEQSRQPCEAHRVLEEHQRVNSDSARRLEVMEWLARLETQGPCGAKGGKSGAAARKPGKH</sequence>
<dbReference type="EMBL" id="ANAH02000025">
    <property type="protein sequence ID" value="EPX58336.1"/>
    <property type="molecule type" value="Genomic_DNA"/>
</dbReference>
<name>S9P555_CYSF2</name>
<evidence type="ECO:0000313" key="2">
    <source>
        <dbReference type="EMBL" id="EPX58336.1"/>
    </source>
</evidence>
<dbReference type="Proteomes" id="UP000011682">
    <property type="component" value="Unassembled WGS sequence"/>
</dbReference>
<feature type="compositionally biased region" description="Low complexity" evidence="1">
    <location>
        <begin position="216"/>
        <end position="225"/>
    </location>
</feature>
<feature type="region of interest" description="Disordered" evidence="1">
    <location>
        <begin position="206"/>
        <end position="225"/>
    </location>
</feature>
<keyword evidence="3" id="KW-1185">Reference proteome</keyword>
<gene>
    <name evidence="2" type="ORF">D187_004092</name>
</gene>
<dbReference type="RefSeq" id="WP_002630536.1">
    <property type="nucleotide sequence ID" value="NZ_ANAH02000025.1"/>
</dbReference>
<protein>
    <submittedName>
        <fullName evidence="2">Uncharacterized protein</fullName>
    </submittedName>
</protein>
<reference evidence="2" key="1">
    <citation type="submission" date="2013-05" db="EMBL/GenBank/DDBJ databases">
        <title>Genome assembly of Cystobacter fuscus DSM 2262.</title>
        <authorList>
            <person name="Sharma G."/>
            <person name="Khatri I."/>
            <person name="Kaur C."/>
            <person name="Mayilraj S."/>
            <person name="Subramanian S."/>
        </authorList>
    </citation>
    <scope>NUCLEOTIDE SEQUENCE [LARGE SCALE GENOMIC DNA]</scope>
    <source>
        <strain evidence="2">DSM 2262</strain>
    </source>
</reference>
<comment type="caution">
    <text evidence="2">The sequence shown here is derived from an EMBL/GenBank/DDBJ whole genome shotgun (WGS) entry which is preliminary data.</text>
</comment>
<evidence type="ECO:0000313" key="3">
    <source>
        <dbReference type="Proteomes" id="UP000011682"/>
    </source>
</evidence>
<dbReference type="eggNOG" id="COG0457">
    <property type="taxonomic scope" value="Bacteria"/>
</dbReference>
<evidence type="ECO:0000256" key="1">
    <source>
        <dbReference type="SAM" id="MobiDB-lite"/>
    </source>
</evidence>
<proteinExistence type="predicted"/>
<dbReference type="Gene3D" id="1.25.40.10">
    <property type="entry name" value="Tetratricopeptide repeat domain"/>
    <property type="match status" value="1"/>
</dbReference>
<accession>S9P555</accession>
<dbReference type="SUPFAM" id="SSF48452">
    <property type="entry name" value="TPR-like"/>
    <property type="match status" value="1"/>
</dbReference>
<dbReference type="InterPro" id="IPR011990">
    <property type="entry name" value="TPR-like_helical_dom_sf"/>
</dbReference>